<dbReference type="Gene3D" id="2.170.130.10">
    <property type="entry name" value="TonB-dependent receptor, plug domain"/>
    <property type="match status" value="1"/>
</dbReference>
<dbReference type="InterPro" id="IPR023996">
    <property type="entry name" value="TonB-dep_OMP_SusC/RagA"/>
</dbReference>
<evidence type="ECO:0000256" key="1">
    <source>
        <dbReference type="ARBA" id="ARBA00004571"/>
    </source>
</evidence>
<keyword evidence="6 8" id="KW-0472">Membrane</keyword>
<dbReference type="STRING" id="561061.SAMN05660862_2353"/>
<dbReference type="InterPro" id="IPR037066">
    <property type="entry name" value="Plug_dom_sf"/>
</dbReference>
<accession>A0A1X7K199</accession>
<name>A0A1X7K199_9SPHI</name>
<evidence type="ECO:0000256" key="4">
    <source>
        <dbReference type="ARBA" id="ARBA00022692"/>
    </source>
</evidence>
<dbReference type="InterPro" id="IPR012910">
    <property type="entry name" value="Plug_dom"/>
</dbReference>
<keyword evidence="7 8" id="KW-0998">Cell outer membrane</keyword>
<dbReference type="Gene3D" id="2.60.40.1120">
    <property type="entry name" value="Carboxypeptidase-like, regulatory domain"/>
    <property type="match status" value="1"/>
</dbReference>
<keyword evidence="4 8" id="KW-0812">Transmembrane</keyword>
<keyword evidence="5" id="KW-0732">Signal</keyword>
<dbReference type="PANTHER" id="PTHR30069:SF29">
    <property type="entry name" value="HEMOGLOBIN AND HEMOGLOBIN-HAPTOGLOBIN-BINDING PROTEIN 1-RELATED"/>
    <property type="match status" value="1"/>
</dbReference>
<evidence type="ECO:0000256" key="5">
    <source>
        <dbReference type="ARBA" id="ARBA00022729"/>
    </source>
</evidence>
<keyword evidence="10" id="KW-1185">Reference proteome</keyword>
<evidence type="ECO:0000256" key="7">
    <source>
        <dbReference type="ARBA" id="ARBA00023237"/>
    </source>
</evidence>
<dbReference type="InterPro" id="IPR036942">
    <property type="entry name" value="Beta-barrel_TonB_sf"/>
</dbReference>
<dbReference type="PANTHER" id="PTHR30069">
    <property type="entry name" value="TONB-DEPENDENT OUTER MEMBRANE RECEPTOR"/>
    <property type="match status" value="1"/>
</dbReference>
<evidence type="ECO:0000313" key="9">
    <source>
        <dbReference type="EMBL" id="SMG34460.1"/>
    </source>
</evidence>
<comment type="similarity">
    <text evidence="8">Belongs to the TonB-dependent receptor family.</text>
</comment>
<dbReference type="PROSITE" id="PS52016">
    <property type="entry name" value="TONB_DEPENDENT_REC_3"/>
    <property type="match status" value="1"/>
</dbReference>
<keyword evidence="2 8" id="KW-0813">Transport</keyword>
<dbReference type="EMBL" id="FXAU01000004">
    <property type="protein sequence ID" value="SMG34460.1"/>
    <property type="molecule type" value="Genomic_DNA"/>
</dbReference>
<dbReference type="GO" id="GO:0009279">
    <property type="term" value="C:cell outer membrane"/>
    <property type="evidence" value="ECO:0007669"/>
    <property type="project" value="UniProtKB-SubCell"/>
</dbReference>
<evidence type="ECO:0000313" key="10">
    <source>
        <dbReference type="Proteomes" id="UP000192980"/>
    </source>
</evidence>
<evidence type="ECO:0000256" key="8">
    <source>
        <dbReference type="PROSITE-ProRule" id="PRU01360"/>
    </source>
</evidence>
<sequence>MREIYKKYCVMILLFLGGLSVAFAQESITGKVTDGNGPLAGVTVTISGTTRGTSTDAEGNFDIQATRGQKLKFTLIGYTPQEFTIDGSKINVLMTTGANAINEIVVTGLGESRDKSKLGYAMTQVTGEDIRKTNAVNPIAALQGMVPGMQVNVGTGGPQATPRFLIRGAGSLNSFGNTPLIVVDGLIMDDEVVLPNRGGEQDFGNILKNFNLDDIESISVLNGGSVTALYGSRASGGVIMITTKKGYSQRGIGISLTHTQGFEDPYATAKFQDKYGTGTSPSAVYPKGQDGIEDIPANVFGYSFGPEFDGRLVRDPGGHIMKFQPNADVLKLYETGQYRNSNLALSGGNEQTTFRLSYSNSGAKGTSPNNKFDRNSIALRATHRIRNALIVDAGATYVGSVGLNPNRAFGDNSIMYGLTWGMPREYDMMHWKSQYLDAVNGGTSNLDPAGVQGLYFRLYENEQKQKEQNFRGNVNAKINFTDWLQMENLFTVNLLTTANDQLTRGQERNFNGGRYYTSNSRILQTRYHSNLNVRKNFNDFEVTFLAGAEINRTEGKGMEANTNGMRIPDIFRLSNTAGPIGYTENKPRIKQGFSLLFQGAMTYKNTLTLNVYGRNDWDSSLLYPDGHGKYSYFYPGMDAAWTFHEDLNLPSLFTFAKARFSYNIVGKGTSVYNAMTGYYLPRGNYNSLSNGELTRYGFDSNKLGNANLVPERSSTWETGLDLKMFENRFGVNFTYYQKNTKDQIIDLPVSYESGVSSALINSGNIRNRGIEARIFGTPIKKDNFSWDVAFNYTRNRSKILSLAPGVTVSSLEGDDGIRTIAEVGGEYGIMVANYGYARFQARDGSGAPIDHVNNGKYVMATNGTAGYFIRSGNYGQGLEREVRIGSTQPKFLGSIVNTFNYKAFTLSFMLDSKFGGFVYSPTYNYGSQTGQMANTLWGRKGEEGSVKYTDANGNEAWGIIPDAVFAQGSKGTGGVDIGGMTYQEAVDKGYRTPVSAYSYYANSHSWANGIRERAAFESSWIMLRDVSVSFDIPRETASKLKLNNLRLTLTGRNLGYLYNSLPDRLNPEDLVSTGAGAAFLGGGTPMTRSFAFTINTNF</sequence>
<dbReference type="InterPro" id="IPR039426">
    <property type="entry name" value="TonB-dep_rcpt-like"/>
</dbReference>
<dbReference type="NCBIfam" id="TIGR04056">
    <property type="entry name" value="OMP_RagA_SusC"/>
    <property type="match status" value="1"/>
</dbReference>
<evidence type="ECO:0000256" key="2">
    <source>
        <dbReference type="ARBA" id="ARBA00022448"/>
    </source>
</evidence>
<dbReference type="SUPFAM" id="SSF49464">
    <property type="entry name" value="Carboxypeptidase regulatory domain-like"/>
    <property type="match status" value="1"/>
</dbReference>
<dbReference type="Proteomes" id="UP000192980">
    <property type="component" value="Unassembled WGS sequence"/>
</dbReference>
<protein>
    <submittedName>
        <fullName evidence="9">Iron complex outermembrane recepter protein</fullName>
    </submittedName>
</protein>
<evidence type="ECO:0000256" key="3">
    <source>
        <dbReference type="ARBA" id="ARBA00022452"/>
    </source>
</evidence>
<evidence type="ECO:0000256" key="6">
    <source>
        <dbReference type="ARBA" id="ARBA00023136"/>
    </source>
</evidence>
<dbReference type="SUPFAM" id="SSF56935">
    <property type="entry name" value="Porins"/>
    <property type="match status" value="1"/>
</dbReference>
<proteinExistence type="inferred from homology"/>
<organism evidence="9 10">
    <name type="scientific">Sphingobacterium psychroaquaticum</name>
    <dbReference type="NCBI Taxonomy" id="561061"/>
    <lineage>
        <taxon>Bacteria</taxon>
        <taxon>Pseudomonadati</taxon>
        <taxon>Bacteroidota</taxon>
        <taxon>Sphingobacteriia</taxon>
        <taxon>Sphingobacteriales</taxon>
        <taxon>Sphingobacteriaceae</taxon>
        <taxon>Sphingobacterium</taxon>
    </lineage>
</organism>
<dbReference type="GO" id="GO:0015344">
    <property type="term" value="F:siderophore uptake transmembrane transporter activity"/>
    <property type="evidence" value="ECO:0007669"/>
    <property type="project" value="TreeGrafter"/>
</dbReference>
<dbReference type="AlphaFoldDB" id="A0A1X7K199"/>
<reference evidence="9 10" key="1">
    <citation type="submission" date="2017-04" db="EMBL/GenBank/DDBJ databases">
        <authorList>
            <person name="Afonso C.L."/>
            <person name="Miller P.J."/>
            <person name="Scott M.A."/>
            <person name="Spackman E."/>
            <person name="Goraichik I."/>
            <person name="Dimitrov K.M."/>
            <person name="Suarez D.L."/>
            <person name="Swayne D.E."/>
        </authorList>
    </citation>
    <scope>NUCLEOTIDE SEQUENCE [LARGE SCALE GENOMIC DNA]</scope>
    <source>
        <strain evidence="9 10">DSM 22418</strain>
    </source>
</reference>
<dbReference type="InterPro" id="IPR023997">
    <property type="entry name" value="TonB-dep_OMP_SusC/RagA_CS"/>
</dbReference>
<comment type="subcellular location">
    <subcellularLocation>
        <location evidence="1 8">Cell outer membrane</location>
        <topology evidence="1 8">Multi-pass membrane protein</topology>
    </subcellularLocation>
</comment>
<keyword evidence="3 8" id="KW-1134">Transmembrane beta strand</keyword>
<dbReference type="InterPro" id="IPR008969">
    <property type="entry name" value="CarboxyPept-like_regulatory"/>
</dbReference>
<dbReference type="Pfam" id="PF13715">
    <property type="entry name" value="CarbopepD_reg_2"/>
    <property type="match status" value="1"/>
</dbReference>
<dbReference type="GO" id="GO:0044718">
    <property type="term" value="P:siderophore transmembrane transport"/>
    <property type="evidence" value="ECO:0007669"/>
    <property type="project" value="TreeGrafter"/>
</dbReference>
<dbReference type="NCBIfam" id="TIGR04057">
    <property type="entry name" value="SusC_RagA_signa"/>
    <property type="match status" value="1"/>
</dbReference>
<dbReference type="Gene3D" id="2.40.170.20">
    <property type="entry name" value="TonB-dependent receptor, beta-barrel domain"/>
    <property type="match status" value="1"/>
</dbReference>
<dbReference type="Pfam" id="PF07715">
    <property type="entry name" value="Plug"/>
    <property type="match status" value="1"/>
</dbReference>
<gene>
    <name evidence="9" type="ORF">SAMN05660862_2353</name>
</gene>